<proteinExistence type="predicted"/>
<dbReference type="InterPro" id="IPR052210">
    <property type="entry name" value="LysM1-like"/>
</dbReference>
<dbReference type="Pfam" id="PF01476">
    <property type="entry name" value="LysM"/>
    <property type="match status" value="1"/>
</dbReference>
<evidence type="ECO:0000256" key="1">
    <source>
        <dbReference type="ARBA" id="ARBA00022669"/>
    </source>
</evidence>
<evidence type="ECO:0000256" key="3">
    <source>
        <dbReference type="SAM" id="MobiDB-lite"/>
    </source>
</evidence>
<dbReference type="GO" id="GO:0008061">
    <property type="term" value="F:chitin binding"/>
    <property type="evidence" value="ECO:0007669"/>
    <property type="project" value="UniProtKB-KW"/>
</dbReference>
<feature type="compositionally biased region" description="Basic and acidic residues" evidence="3">
    <location>
        <begin position="75"/>
        <end position="96"/>
    </location>
</feature>
<gene>
    <name evidence="6" type="ORF">BDA96_03G343000</name>
</gene>
<dbReference type="PANTHER" id="PTHR34997:SF22">
    <property type="entry name" value="OS01G0783000 PROTEIN"/>
    <property type="match status" value="1"/>
</dbReference>
<dbReference type="PANTHER" id="PTHR34997">
    <property type="entry name" value="AM15"/>
    <property type="match status" value="1"/>
</dbReference>
<dbReference type="InterPro" id="IPR036779">
    <property type="entry name" value="LysM_dom_sf"/>
</dbReference>
<feature type="chain" id="PRO_5037712519" description="LysM domain-containing protein" evidence="4">
    <location>
        <begin position="28"/>
        <end position="152"/>
    </location>
</feature>
<reference evidence="6" key="1">
    <citation type="journal article" date="2019" name="BMC Genomics">
        <title>A new reference genome for Sorghum bicolor reveals high levels of sequence similarity between sweet and grain genotypes: implications for the genetics of sugar metabolism.</title>
        <authorList>
            <person name="Cooper E.A."/>
            <person name="Brenton Z.W."/>
            <person name="Flinn B.S."/>
            <person name="Jenkins J."/>
            <person name="Shu S."/>
            <person name="Flowers D."/>
            <person name="Luo F."/>
            <person name="Wang Y."/>
            <person name="Xia P."/>
            <person name="Barry K."/>
            <person name="Daum C."/>
            <person name="Lipzen A."/>
            <person name="Yoshinaga Y."/>
            <person name="Schmutz J."/>
            <person name="Saski C."/>
            <person name="Vermerris W."/>
            <person name="Kresovich S."/>
        </authorList>
    </citation>
    <scope>NUCLEOTIDE SEQUENCE</scope>
</reference>
<name>A0A921RG25_SORBI</name>
<feature type="domain" description="LysM" evidence="5">
    <location>
        <begin position="102"/>
        <end position="146"/>
    </location>
</feature>
<sequence>MANPRAAAVILLIMSLFMVVAISRAAAARPTEGPNKTTALHHDAHGQDAASPEMSEPKPTCDDDKCEPEPEPPTCDDHCEEPKPEPKPEPEPEPKSELTCNKVHGVQEGETCYCLAQGVGLTLDNFLSFNPNICCDNLFIGQWVCLDATSGC</sequence>
<accession>A0A921RG25</accession>
<comment type="caution">
    <text evidence="6">The sequence shown here is derived from an EMBL/GenBank/DDBJ whole genome shotgun (WGS) entry which is preliminary data.</text>
</comment>
<evidence type="ECO:0000313" key="7">
    <source>
        <dbReference type="Proteomes" id="UP000807115"/>
    </source>
</evidence>
<dbReference type="SUPFAM" id="SSF54106">
    <property type="entry name" value="LysM domain"/>
    <property type="match status" value="1"/>
</dbReference>
<reference evidence="6" key="2">
    <citation type="submission" date="2020-10" db="EMBL/GenBank/DDBJ databases">
        <authorList>
            <person name="Cooper E.A."/>
            <person name="Brenton Z.W."/>
            <person name="Flinn B.S."/>
            <person name="Jenkins J."/>
            <person name="Shu S."/>
            <person name="Flowers D."/>
            <person name="Luo F."/>
            <person name="Wang Y."/>
            <person name="Xia P."/>
            <person name="Barry K."/>
            <person name="Daum C."/>
            <person name="Lipzen A."/>
            <person name="Yoshinaga Y."/>
            <person name="Schmutz J."/>
            <person name="Saski C."/>
            <person name="Vermerris W."/>
            <person name="Kresovich S."/>
        </authorList>
    </citation>
    <scope>NUCLEOTIDE SEQUENCE</scope>
</reference>
<evidence type="ECO:0000256" key="4">
    <source>
        <dbReference type="SAM" id="SignalP"/>
    </source>
</evidence>
<keyword evidence="4" id="KW-0732">Signal</keyword>
<dbReference type="SMART" id="SM00257">
    <property type="entry name" value="LysM"/>
    <property type="match status" value="1"/>
</dbReference>
<keyword evidence="2" id="KW-0843">Virulence</keyword>
<keyword evidence="1" id="KW-0147">Chitin-binding</keyword>
<evidence type="ECO:0000256" key="2">
    <source>
        <dbReference type="ARBA" id="ARBA00023026"/>
    </source>
</evidence>
<protein>
    <recommendedName>
        <fullName evidence="5">LysM domain-containing protein</fullName>
    </recommendedName>
</protein>
<dbReference type="PROSITE" id="PS51782">
    <property type="entry name" value="LYSM"/>
    <property type="match status" value="1"/>
</dbReference>
<feature type="region of interest" description="Disordered" evidence="3">
    <location>
        <begin position="28"/>
        <end position="97"/>
    </location>
</feature>
<dbReference type="Gene3D" id="3.10.350.10">
    <property type="entry name" value="LysM domain"/>
    <property type="match status" value="1"/>
</dbReference>
<evidence type="ECO:0000259" key="5">
    <source>
        <dbReference type="PROSITE" id="PS51782"/>
    </source>
</evidence>
<dbReference type="EMBL" id="CM027682">
    <property type="protein sequence ID" value="KAG0539684.1"/>
    <property type="molecule type" value="Genomic_DNA"/>
</dbReference>
<organism evidence="6 7">
    <name type="scientific">Sorghum bicolor</name>
    <name type="common">Sorghum</name>
    <name type="synonym">Sorghum vulgare</name>
    <dbReference type="NCBI Taxonomy" id="4558"/>
    <lineage>
        <taxon>Eukaryota</taxon>
        <taxon>Viridiplantae</taxon>
        <taxon>Streptophyta</taxon>
        <taxon>Embryophyta</taxon>
        <taxon>Tracheophyta</taxon>
        <taxon>Spermatophyta</taxon>
        <taxon>Magnoliopsida</taxon>
        <taxon>Liliopsida</taxon>
        <taxon>Poales</taxon>
        <taxon>Poaceae</taxon>
        <taxon>PACMAD clade</taxon>
        <taxon>Panicoideae</taxon>
        <taxon>Andropogonodae</taxon>
        <taxon>Andropogoneae</taxon>
        <taxon>Sorghinae</taxon>
        <taxon>Sorghum</taxon>
    </lineage>
</organism>
<dbReference type="Proteomes" id="UP000807115">
    <property type="component" value="Chromosome 3"/>
</dbReference>
<dbReference type="InterPro" id="IPR018392">
    <property type="entry name" value="LysM"/>
</dbReference>
<feature type="signal peptide" evidence="4">
    <location>
        <begin position="1"/>
        <end position="27"/>
    </location>
</feature>
<dbReference type="AlphaFoldDB" id="A0A921RG25"/>
<evidence type="ECO:0000313" key="6">
    <source>
        <dbReference type="EMBL" id="KAG0539684.1"/>
    </source>
</evidence>